<dbReference type="EMBL" id="AM472666">
    <property type="protein sequence ID" value="CAN61839.1"/>
    <property type="molecule type" value="Genomic_DNA"/>
</dbReference>
<proteinExistence type="predicted"/>
<protein>
    <submittedName>
        <fullName evidence="1">Uncharacterized protein</fullName>
    </submittedName>
</protein>
<name>A5BVI3_VITVI</name>
<dbReference type="AlphaFoldDB" id="A5BVI3"/>
<sequence length="286" mass="33201">MERDKFTLTCDRGCKMGAFTTTQLEGHGWCVLHTNKDADGFYEIAIRFHSEYILRPLLKKIVRGETLCFYEEFNDTLYGWLHNNSNRIITHSGHPSKEFLQIARDILRGVILVRDKGIHLGNLKRKNVTKDAQLTSTPHILGPFGKLFYRLVAHDILDFEGVTSEIILAKMHRWTDRRDWTQYVPNEGRFVDILRKTKTVSDDVQTFLRYDRNVVAHANQGIAKRRKLASQTRLNTWIEDTVEEVVARLDMIWSGFINSIHRIYSKHDITIPVDDQETIGSVGLFK</sequence>
<gene>
    <name evidence="1" type="ORF">VITISV_018858</name>
</gene>
<organism evidence="1">
    <name type="scientific">Vitis vinifera</name>
    <name type="common">Grape</name>
    <dbReference type="NCBI Taxonomy" id="29760"/>
    <lineage>
        <taxon>Eukaryota</taxon>
        <taxon>Viridiplantae</taxon>
        <taxon>Streptophyta</taxon>
        <taxon>Embryophyta</taxon>
        <taxon>Tracheophyta</taxon>
        <taxon>Spermatophyta</taxon>
        <taxon>Magnoliopsida</taxon>
        <taxon>eudicotyledons</taxon>
        <taxon>Gunneridae</taxon>
        <taxon>Pentapetalae</taxon>
        <taxon>rosids</taxon>
        <taxon>Vitales</taxon>
        <taxon>Vitaceae</taxon>
        <taxon>Viteae</taxon>
        <taxon>Vitis</taxon>
    </lineage>
</organism>
<reference evidence="1" key="1">
    <citation type="journal article" date="2007" name="PLoS ONE">
        <title>The first genome sequence of an elite grapevine cultivar (Pinot noir Vitis vinifera L.): coping with a highly heterozygous genome.</title>
        <authorList>
            <person name="Velasco R."/>
            <person name="Zharkikh A."/>
            <person name="Troggio M."/>
            <person name="Cartwright D.A."/>
            <person name="Cestaro A."/>
            <person name="Pruss D."/>
            <person name="Pindo M."/>
            <person name="FitzGerald L.M."/>
            <person name="Vezzulli S."/>
            <person name="Reid J."/>
            <person name="Malacarne G."/>
            <person name="Iliev D."/>
            <person name="Coppola G."/>
            <person name="Wardell B."/>
            <person name="Micheletti D."/>
            <person name="Macalma T."/>
            <person name="Facci M."/>
            <person name="Mitchell J.T."/>
            <person name="Perazzolli M."/>
            <person name="Eldredge G."/>
            <person name="Gatto P."/>
            <person name="Oyzerski R."/>
            <person name="Moretto M."/>
            <person name="Gutin N."/>
            <person name="Stefanini M."/>
            <person name="Chen Y."/>
            <person name="Segala C."/>
            <person name="Davenport C."/>
            <person name="Dematte L."/>
            <person name="Mraz A."/>
            <person name="Battilana J."/>
            <person name="Stormo K."/>
            <person name="Costa F."/>
            <person name="Tao Q."/>
            <person name="Si-Ammour A."/>
            <person name="Harkins T."/>
            <person name="Lackey A."/>
            <person name="Perbost C."/>
            <person name="Taillon B."/>
            <person name="Stella A."/>
            <person name="Solovyev V."/>
            <person name="Fawcett J.A."/>
            <person name="Sterck L."/>
            <person name="Vandepoele K."/>
            <person name="Grando S.M."/>
            <person name="Toppo S."/>
            <person name="Moser C."/>
            <person name="Lanchbury J."/>
            <person name="Bogden R."/>
            <person name="Skolnick M."/>
            <person name="Sgaramella V."/>
            <person name="Bhatnagar S.K."/>
            <person name="Fontana P."/>
            <person name="Gutin A."/>
            <person name="Van de Peer Y."/>
            <person name="Salamini F."/>
            <person name="Viola R."/>
        </authorList>
    </citation>
    <scope>NUCLEOTIDE SEQUENCE</scope>
</reference>
<dbReference type="InterPro" id="IPR011009">
    <property type="entry name" value="Kinase-like_dom_sf"/>
</dbReference>
<dbReference type="SUPFAM" id="SSF56112">
    <property type="entry name" value="Protein kinase-like (PK-like)"/>
    <property type="match status" value="1"/>
</dbReference>
<accession>A5BVI3</accession>
<evidence type="ECO:0000313" key="1">
    <source>
        <dbReference type="EMBL" id="CAN61839.1"/>
    </source>
</evidence>